<dbReference type="RefSeq" id="WP_212774148.1">
    <property type="nucleotide sequence ID" value="NZ_AP024601.1"/>
</dbReference>
<name>A0A8D5ZMG8_9BACL</name>
<dbReference type="EMBL" id="AP024601">
    <property type="protein sequence ID" value="BCU80837.1"/>
    <property type="molecule type" value="Genomic_DNA"/>
</dbReference>
<reference evidence="2" key="1">
    <citation type="journal article" date="2013" name="Int. J. Syst. Evol. Microbiol.">
        <title>Polycladomyces abyssicola gen. nov., sp. nov., a thermophilic filamentous bacterium isolated from hemipelagic sediment.</title>
        <authorList>
            <person name="Tsubouchi T."/>
            <person name="Shimane Y."/>
            <person name="Mori K."/>
            <person name="Usui K."/>
            <person name="Hiraki T."/>
            <person name="Tame A."/>
            <person name="Uematsu K."/>
            <person name="Maruyama T."/>
            <person name="Hatada Y."/>
        </authorList>
    </citation>
    <scope>NUCLEOTIDE SEQUENCE</scope>
    <source>
        <strain evidence="2">JIR-001</strain>
    </source>
</reference>
<sequence length="157" mass="17908">MKKPILYNVIFPIWLSIFIPPFTLIPLLGNLLIDSSVIYLTLKRNSVRLEGRKLRTLIFQAWLMGFVVDLIGITIFFLLEWLFSGKIDFGYIWNDPLSAIMSSLIVVVCGTLIFTVNRRLARRAGVEEPAAFRVGLAMGIITAPYLFLVPTAWFYSF</sequence>
<keyword evidence="3" id="KW-1185">Reference proteome</keyword>
<feature type="transmembrane region" description="Helical" evidence="1">
    <location>
        <begin position="130"/>
        <end position="155"/>
    </location>
</feature>
<gene>
    <name evidence="2" type="ORF">JIR001_06200</name>
</gene>
<proteinExistence type="predicted"/>
<accession>A0A8D5ZMG8</accession>
<feature type="transmembrane region" description="Helical" evidence="1">
    <location>
        <begin position="6"/>
        <end position="33"/>
    </location>
</feature>
<evidence type="ECO:0000256" key="1">
    <source>
        <dbReference type="SAM" id="Phobius"/>
    </source>
</evidence>
<evidence type="ECO:0000313" key="2">
    <source>
        <dbReference type="EMBL" id="BCU80837.1"/>
    </source>
</evidence>
<keyword evidence="1" id="KW-0472">Membrane</keyword>
<dbReference type="AlphaFoldDB" id="A0A8D5ZMG8"/>
<dbReference type="Proteomes" id="UP000677436">
    <property type="component" value="Chromosome"/>
</dbReference>
<feature type="transmembrane region" description="Helical" evidence="1">
    <location>
        <begin position="54"/>
        <end position="79"/>
    </location>
</feature>
<dbReference type="KEGG" id="pabs:JIR001_06200"/>
<keyword evidence="1" id="KW-0812">Transmembrane</keyword>
<evidence type="ECO:0000313" key="3">
    <source>
        <dbReference type="Proteomes" id="UP000677436"/>
    </source>
</evidence>
<feature type="transmembrane region" description="Helical" evidence="1">
    <location>
        <begin position="99"/>
        <end position="118"/>
    </location>
</feature>
<protein>
    <submittedName>
        <fullName evidence="2">Uncharacterized protein</fullName>
    </submittedName>
</protein>
<organism evidence="2 3">
    <name type="scientific">Polycladomyces abyssicola</name>
    <dbReference type="NCBI Taxonomy" id="1125966"/>
    <lineage>
        <taxon>Bacteria</taxon>
        <taxon>Bacillati</taxon>
        <taxon>Bacillota</taxon>
        <taxon>Bacilli</taxon>
        <taxon>Bacillales</taxon>
        <taxon>Thermoactinomycetaceae</taxon>
        <taxon>Polycladomyces</taxon>
    </lineage>
</organism>
<reference evidence="2" key="2">
    <citation type="journal article" date="2021" name="Microbiol. Resour. Announc.">
        <title>Complete Genome Sequence of Polycladomyces abyssicola JIR-001T, Isolated from Hemipelagic Sediment in Deep Seawater.</title>
        <authorList>
            <person name="Tsubouchi T."/>
            <person name="Kaneko Y."/>
        </authorList>
    </citation>
    <scope>NUCLEOTIDE SEQUENCE</scope>
    <source>
        <strain evidence="2">JIR-001</strain>
    </source>
</reference>
<keyword evidence="1" id="KW-1133">Transmembrane helix</keyword>